<accession>A0A075FUQ5</accession>
<dbReference type="EMBL" id="KF900451">
    <property type="protein sequence ID" value="AIE95400.1"/>
    <property type="molecule type" value="Genomic_DNA"/>
</dbReference>
<keyword evidence="1" id="KW-0175">Coiled coil</keyword>
<feature type="transmembrane region" description="Helical" evidence="2">
    <location>
        <begin position="87"/>
        <end position="108"/>
    </location>
</feature>
<keyword evidence="2" id="KW-0812">Transmembrane</keyword>
<feature type="coiled-coil region" evidence="1">
    <location>
        <begin position="21"/>
        <end position="48"/>
    </location>
</feature>
<organism evidence="3">
    <name type="scientific">uncultured marine group II/III euryarchaeote AD1000_65_H04</name>
    <dbReference type="NCBI Taxonomy" id="1457796"/>
    <lineage>
        <taxon>Archaea</taxon>
        <taxon>Methanobacteriati</taxon>
        <taxon>Methanobacteriota</taxon>
        <taxon>environmental samples</taxon>
    </lineage>
</organism>
<evidence type="ECO:0000256" key="2">
    <source>
        <dbReference type="SAM" id="Phobius"/>
    </source>
</evidence>
<proteinExistence type="predicted"/>
<sequence length="137" mass="15599">MSEEESKSVEAEIEEEPAPQIDVLERINDNLESIRGELEKQNKTKLRENVRLGALIVLFAVPLSFMINVTSAYYAYEFFPEVGIGGWYSNLHGLTLLLMISAIMLVSYRVFSPLIQSVDDQEVKDLMKTLKEEGKKK</sequence>
<reference evidence="3" key="1">
    <citation type="journal article" date="2014" name="Genome Biol. Evol.">
        <title>Pangenome evidence for extensive interdomain horizontal transfer affecting lineage core and shell genes in uncultured planktonic thaumarchaeota and euryarchaeota.</title>
        <authorList>
            <person name="Deschamps P."/>
            <person name="Zivanovic Y."/>
            <person name="Moreira D."/>
            <person name="Rodriguez-Valera F."/>
            <person name="Lopez-Garcia P."/>
        </authorList>
    </citation>
    <scope>NUCLEOTIDE SEQUENCE</scope>
</reference>
<name>A0A075FUQ5_9EURY</name>
<evidence type="ECO:0000256" key="1">
    <source>
        <dbReference type="SAM" id="Coils"/>
    </source>
</evidence>
<keyword evidence="2" id="KW-1133">Transmembrane helix</keyword>
<keyword evidence="2" id="KW-0472">Membrane</keyword>
<protein>
    <submittedName>
        <fullName evidence="3">Uncharacterized protein</fullName>
    </submittedName>
</protein>
<feature type="transmembrane region" description="Helical" evidence="2">
    <location>
        <begin position="52"/>
        <end position="75"/>
    </location>
</feature>
<evidence type="ECO:0000313" key="3">
    <source>
        <dbReference type="EMBL" id="AIE95400.1"/>
    </source>
</evidence>
<dbReference type="AlphaFoldDB" id="A0A075FUQ5"/>